<proteinExistence type="predicted"/>
<organism evidence="1 2">
    <name type="scientific">Cupriavidus gilardii J11</name>
    <dbReference type="NCBI Taxonomy" id="936133"/>
    <lineage>
        <taxon>Bacteria</taxon>
        <taxon>Pseudomonadati</taxon>
        <taxon>Pseudomonadota</taxon>
        <taxon>Betaproteobacteria</taxon>
        <taxon>Burkholderiales</taxon>
        <taxon>Burkholderiaceae</taxon>
        <taxon>Cupriavidus</taxon>
    </lineage>
</organism>
<gene>
    <name evidence="1" type="ORF">L602_000800000280</name>
</gene>
<dbReference type="EMBL" id="VLJN01000066">
    <property type="protein sequence ID" value="TWG78959.1"/>
    <property type="molecule type" value="Genomic_DNA"/>
</dbReference>
<reference evidence="1 2" key="1">
    <citation type="submission" date="2019-07" db="EMBL/GenBank/DDBJ databases">
        <title>Genome sequencing of lignin-degrading bacterial isolates.</title>
        <authorList>
            <person name="Gladden J."/>
        </authorList>
    </citation>
    <scope>NUCLEOTIDE SEQUENCE [LARGE SCALE GENOMIC DNA]</scope>
    <source>
        <strain evidence="1 2">J11</strain>
    </source>
</reference>
<keyword evidence="2" id="KW-1185">Reference proteome</keyword>
<comment type="caution">
    <text evidence="1">The sequence shown here is derived from an EMBL/GenBank/DDBJ whole genome shotgun (WGS) entry which is preliminary data.</text>
</comment>
<dbReference type="OrthoDB" id="6864769at2"/>
<name>A0A562B1M7_9BURK</name>
<protein>
    <submittedName>
        <fullName evidence="1">Uncharacterized protein</fullName>
    </submittedName>
</protein>
<sequence length="117" mass="12804">MAKKYNADKLLLVTARSLGTIRSYYGFLPLGAPQGYVALTGQMIDLSSNRLEWYEQVESYTAANGEWDQAPDYENLMRAVDESTRGAVAKLRGQFFMEEDTAGVPRVAGDVGGSSAQ</sequence>
<accession>A0A562B1M7</accession>
<dbReference type="Proteomes" id="UP000318141">
    <property type="component" value="Unassembled WGS sequence"/>
</dbReference>
<evidence type="ECO:0000313" key="2">
    <source>
        <dbReference type="Proteomes" id="UP000318141"/>
    </source>
</evidence>
<dbReference type="AlphaFoldDB" id="A0A562B1M7"/>
<evidence type="ECO:0000313" key="1">
    <source>
        <dbReference type="EMBL" id="TWG78959.1"/>
    </source>
</evidence>